<evidence type="ECO:0000313" key="1">
    <source>
        <dbReference type="EMBL" id="KPV71817.1"/>
    </source>
</evidence>
<reference evidence="1 2" key="1">
    <citation type="journal article" date="2015" name="Front. Microbiol.">
        <title>Genome sequence of the plant growth promoting endophytic yeast Rhodotorula graminis WP1.</title>
        <authorList>
            <person name="Firrincieli A."/>
            <person name="Otillar R."/>
            <person name="Salamov A."/>
            <person name="Schmutz J."/>
            <person name="Khan Z."/>
            <person name="Redman R.S."/>
            <person name="Fleck N.D."/>
            <person name="Lindquist E."/>
            <person name="Grigoriev I.V."/>
            <person name="Doty S.L."/>
        </authorList>
    </citation>
    <scope>NUCLEOTIDE SEQUENCE [LARGE SCALE GENOMIC DNA]</scope>
    <source>
        <strain evidence="1 2">WP1</strain>
    </source>
</reference>
<dbReference type="Proteomes" id="UP000053890">
    <property type="component" value="Unassembled WGS sequence"/>
</dbReference>
<dbReference type="OMA" id="VEAYYHE"/>
<proteinExistence type="predicted"/>
<dbReference type="AlphaFoldDB" id="A0A0P9EQS7"/>
<evidence type="ECO:0000313" key="2">
    <source>
        <dbReference type="Proteomes" id="UP000053890"/>
    </source>
</evidence>
<dbReference type="InterPro" id="IPR032675">
    <property type="entry name" value="LRR_dom_sf"/>
</dbReference>
<gene>
    <name evidence="1" type="ORF">RHOBADRAFT_47521</name>
</gene>
<organism evidence="1 2">
    <name type="scientific">Rhodotorula graminis (strain WP1)</name>
    <dbReference type="NCBI Taxonomy" id="578459"/>
    <lineage>
        <taxon>Eukaryota</taxon>
        <taxon>Fungi</taxon>
        <taxon>Dikarya</taxon>
        <taxon>Basidiomycota</taxon>
        <taxon>Pucciniomycotina</taxon>
        <taxon>Microbotryomycetes</taxon>
        <taxon>Sporidiobolales</taxon>
        <taxon>Sporidiobolaceae</taxon>
        <taxon>Rhodotorula</taxon>
    </lineage>
</organism>
<dbReference type="OrthoDB" id="2520614at2759"/>
<sequence>MPASYSSLPEEVISHIADMVHAQDGAFDQLALKRGTTSLQASSIGKKRAIEDEDATNPLEGRWSPVYGRGIRALVQLDRRTRSHALKHLYKTITAKQAASDFCRYAVLGEQVGSLVREVDLDLDPSHDTDPFSLACALRKLKNLSSIIVDGAALELAFPHVFPPEREPDEADKLLGLGILDALGRVKSLTALSVDDKVLACALSGTRSATLSRLSIDNSSSLVPLDDQLVAALNGLQSLVELNVGDMSSPLWLSMEQRVRLEHVKKLTVGRAGVEAYYHEVLLLAHHITPQARTLCIVFTLSESALDLALPEPLLPTLRVLDIQHAQDEFAACHESRLSALEHLHIAFDCPVSVFPYKVDYLPPAPTALRRITLSYPSLKRLTPPAALLACCTFLNIHLSVHRRLASPEAFTASRVVTVGAGEQAANVVAPSRSQALALEETLTWARNRARWLRETGDGPGLQELAVAAVRLRERHLLHES</sequence>
<dbReference type="Gene3D" id="3.80.10.10">
    <property type="entry name" value="Ribonuclease Inhibitor"/>
    <property type="match status" value="1"/>
</dbReference>
<keyword evidence="2" id="KW-1185">Reference proteome</keyword>
<dbReference type="RefSeq" id="XP_018267866.1">
    <property type="nucleotide sequence ID" value="XM_018414998.1"/>
</dbReference>
<name>A0A0P9EQS7_RHOGW</name>
<dbReference type="EMBL" id="KQ474091">
    <property type="protein sequence ID" value="KPV71817.1"/>
    <property type="molecule type" value="Genomic_DNA"/>
</dbReference>
<protein>
    <submittedName>
        <fullName evidence="1">Uncharacterized protein</fullName>
    </submittedName>
</protein>
<accession>A0A0P9EQS7</accession>
<dbReference type="GeneID" id="28975446"/>